<dbReference type="Pfam" id="PF01507">
    <property type="entry name" value="PAPS_reduct"/>
    <property type="match status" value="1"/>
</dbReference>
<dbReference type="EMBL" id="CP136864">
    <property type="protein sequence ID" value="WOJ93371.1"/>
    <property type="molecule type" value="Genomic_DNA"/>
</dbReference>
<sequence length="235" mass="26476">MVTALQFSGGKDSLACLHLFESEWDDIYVVWVNTGAAYPDVIEYMEEWRQVLPNFVEVKTDQPGNIAKYGWPADVVPINSTSIGRKLMSGDGPVIQDYLSCCGRNIWAPMQSAMKDLGATRIIRGQRADDSHKGPLKSGQLVDGVEYVYPLENWSEQDVFDYLRSVDAQIPSYYAKGEVTGRDCWDCTAYLEENVNRIQGLPDEKRVEMERRISLIDSAISSEWHGRSIIARSAP</sequence>
<feature type="domain" description="Phosphoadenosine phosphosulphate reductase" evidence="1">
    <location>
        <begin position="4"/>
        <end position="179"/>
    </location>
</feature>
<dbReference type="Gene3D" id="3.40.50.620">
    <property type="entry name" value="HUPs"/>
    <property type="match status" value="1"/>
</dbReference>
<keyword evidence="3" id="KW-1185">Reference proteome</keyword>
<dbReference type="SUPFAM" id="SSF52402">
    <property type="entry name" value="Adenine nucleotide alpha hydrolases-like"/>
    <property type="match status" value="1"/>
</dbReference>
<evidence type="ECO:0000259" key="1">
    <source>
        <dbReference type="Pfam" id="PF01507"/>
    </source>
</evidence>
<dbReference type="RefSeq" id="WP_407348019.1">
    <property type="nucleotide sequence ID" value="NZ_CP136864.1"/>
</dbReference>
<dbReference type="PANTHER" id="PTHR43196">
    <property type="entry name" value="SULFATE ADENYLYLTRANSFERASE SUBUNIT 2"/>
    <property type="match status" value="1"/>
</dbReference>
<accession>A0ABZ0I2H0</accession>
<reference evidence="2 3" key="1">
    <citation type="submission" date="2023-10" db="EMBL/GenBank/DDBJ databases">
        <title>Two novel species belonging to the OM43/NOR5 clade.</title>
        <authorList>
            <person name="Park M."/>
        </authorList>
    </citation>
    <scope>NUCLEOTIDE SEQUENCE [LARGE SCALE GENOMIC DNA]</scope>
    <source>
        <strain evidence="2 3">IMCC43200</strain>
    </source>
</reference>
<dbReference type="Proteomes" id="UP001626537">
    <property type="component" value="Chromosome"/>
</dbReference>
<dbReference type="InterPro" id="IPR002500">
    <property type="entry name" value="PAPS_reduct_dom"/>
</dbReference>
<dbReference type="InterPro" id="IPR050128">
    <property type="entry name" value="Sulfate_adenylyltrnsfr_sub2"/>
</dbReference>
<evidence type="ECO:0000313" key="2">
    <source>
        <dbReference type="EMBL" id="WOJ93371.1"/>
    </source>
</evidence>
<organism evidence="2 3">
    <name type="scientific">Congregibacter variabilis</name>
    <dbReference type="NCBI Taxonomy" id="3081200"/>
    <lineage>
        <taxon>Bacteria</taxon>
        <taxon>Pseudomonadati</taxon>
        <taxon>Pseudomonadota</taxon>
        <taxon>Gammaproteobacteria</taxon>
        <taxon>Cellvibrionales</taxon>
        <taxon>Halieaceae</taxon>
        <taxon>Congregibacter</taxon>
    </lineage>
</organism>
<proteinExistence type="predicted"/>
<dbReference type="PANTHER" id="PTHR43196:SF2">
    <property type="entry name" value="PHOSPHOADENOSINE PHOSPHOSULFATE REDUCTASE"/>
    <property type="match status" value="1"/>
</dbReference>
<name>A0ABZ0I2H0_9GAMM</name>
<dbReference type="InterPro" id="IPR014729">
    <property type="entry name" value="Rossmann-like_a/b/a_fold"/>
</dbReference>
<gene>
    <name evidence="2" type="ORF">R0135_16530</name>
</gene>
<evidence type="ECO:0000313" key="3">
    <source>
        <dbReference type="Proteomes" id="UP001626537"/>
    </source>
</evidence>
<protein>
    <submittedName>
        <fullName evidence="2">Phosphoadenosine phosphosulfate reductase family protein</fullName>
    </submittedName>
</protein>